<dbReference type="InterPro" id="IPR011051">
    <property type="entry name" value="RmlC_Cupin_sf"/>
</dbReference>
<proteinExistence type="predicted"/>
<reference evidence="1" key="1">
    <citation type="submission" date="2020-12" db="EMBL/GenBank/DDBJ databases">
        <authorList>
            <consortium name="Clinical and Environmental Microbiology Branch: Whole genome sequencing antimicrobial resistance pathogens in the healthcare setting"/>
        </authorList>
    </citation>
    <scope>NUCLEOTIDE SEQUENCE</scope>
    <source>
        <strain evidence="1">2018HL-00813</strain>
    </source>
</reference>
<dbReference type="AlphaFoldDB" id="A0A9P2L9D1"/>
<comment type="caution">
    <text evidence="1">The sequence shown here is derived from an EMBL/GenBank/DDBJ whole genome shotgun (WGS) entry which is preliminary data.</text>
</comment>
<evidence type="ECO:0000313" key="1">
    <source>
        <dbReference type="EMBL" id="EGY2378192.1"/>
    </source>
</evidence>
<accession>A0A9P2L9D1</accession>
<sequence>MNELVNVHETLSSLTGADFVDCLYQLQNHIIANADPSALIDPPIKHYFAPNIYVREMYAPAGSVIIGEMHKTEHICTVISGRATIYSEHGKVEIKGGQTFVSPMGAKRLFVIEEDLVFQTVHHTKLTDLDEIRKELLVPDEEFQKFRLANSLEVNL</sequence>
<gene>
    <name evidence="1" type="ORF">JHZ39_002596</name>
</gene>
<dbReference type="RefSeq" id="WP_001004433.1">
    <property type="nucleotide sequence ID" value="NZ_CACSGU010000031.1"/>
</dbReference>
<protein>
    <recommendedName>
        <fullName evidence="2">Cupin</fullName>
    </recommendedName>
</protein>
<dbReference type="Gene3D" id="2.60.120.10">
    <property type="entry name" value="Jelly Rolls"/>
    <property type="match status" value="1"/>
</dbReference>
<dbReference type="EMBL" id="AAYLMQ010000033">
    <property type="protein sequence ID" value="EGY2378192.1"/>
    <property type="molecule type" value="Genomic_DNA"/>
</dbReference>
<name>A0A9P2L9D1_ACIBA</name>
<evidence type="ECO:0008006" key="2">
    <source>
        <dbReference type="Google" id="ProtNLM"/>
    </source>
</evidence>
<dbReference type="InterPro" id="IPR014710">
    <property type="entry name" value="RmlC-like_jellyroll"/>
</dbReference>
<organism evidence="1">
    <name type="scientific">Acinetobacter baumannii</name>
    <dbReference type="NCBI Taxonomy" id="470"/>
    <lineage>
        <taxon>Bacteria</taxon>
        <taxon>Pseudomonadati</taxon>
        <taxon>Pseudomonadota</taxon>
        <taxon>Gammaproteobacteria</taxon>
        <taxon>Moraxellales</taxon>
        <taxon>Moraxellaceae</taxon>
        <taxon>Acinetobacter</taxon>
        <taxon>Acinetobacter calcoaceticus/baumannii complex</taxon>
    </lineage>
</organism>
<dbReference type="SUPFAM" id="SSF51182">
    <property type="entry name" value="RmlC-like cupins"/>
    <property type="match status" value="1"/>
</dbReference>